<comment type="caution">
    <text evidence="2">The sequence shown here is derived from an EMBL/GenBank/DDBJ whole genome shotgun (WGS) entry which is preliminary data.</text>
</comment>
<dbReference type="AlphaFoldDB" id="A0A5J5DQM0"/>
<proteinExistence type="predicted"/>
<dbReference type="EMBL" id="VOFY01000001">
    <property type="protein sequence ID" value="KAA8595629.1"/>
    <property type="molecule type" value="Genomic_DNA"/>
</dbReference>
<keyword evidence="3" id="KW-1185">Reference proteome</keyword>
<gene>
    <name evidence="2" type="ORF">FQN60_010920</name>
</gene>
<sequence>MPKVWKGPGERKTVAVNTISVSSENNDLLLLEWVGNMTITTHTLNSLARPLSSRLVCCSDYFHIYTISSEGEDKASYHDSQYEVTQCLTESRQRDKLISQQTHRRGRGGGQWGVEGLSGLTLSGGTALCLEYIPHKKRKTIKAPQRKVKVKNKMCLNSHSRDTAGAGTKESNRHAVNAGRYRNNNNSPHHCETHRVSTYNGRDMDK</sequence>
<evidence type="ECO:0000313" key="2">
    <source>
        <dbReference type="EMBL" id="KAA8595629.1"/>
    </source>
</evidence>
<organism evidence="2 3">
    <name type="scientific">Etheostoma spectabile</name>
    <name type="common">orangethroat darter</name>
    <dbReference type="NCBI Taxonomy" id="54343"/>
    <lineage>
        <taxon>Eukaryota</taxon>
        <taxon>Metazoa</taxon>
        <taxon>Chordata</taxon>
        <taxon>Craniata</taxon>
        <taxon>Vertebrata</taxon>
        <taxon>Euteleostomi</taxon>
        <taxon>Actinopterygii</taxon>
        <taxon>Neopterygii</taxon>
        <taxon>Teleostei</taxon>
        <taxon>Neoteleostei</taxon>
        <taxon>Acanthomorphata</taxon>
        <taxon>Eupercaria</taxon>
        <taxon>Perciformes</taxon>
        <taxon>Percoidei</taxon>
        <taxon>Percidae</taxon>
        <taxon>Etheostomatinae</taxon>
        <taxon>Etheostoma</taxon>
    </lineage>
</organism>
<reference evidence="2 3" key="1">
    <citation type="submission" date="2019-08" db="EMBL/GenBank/DDBJ databases">
        <title>A chromosome-level genome assembly, high-density linkage maps, and genome scans reveal the genomic architecture of hybrid incompatibilities underlying speciation via character displacement in darters (Percidae: Etheostominae).</title>
        <authorList>
            <person name="Moran R.L."/>
            <person name="Catchen J.M."/>
            <person name="Fuller R.C."/>
        </authorList>
    </citation>
    <scope>NUCLEOTIDE SEQUENCE [LARGE SCALE GENOMIC DNA]</scope>
    <source>
        <strain evidence="2">EspeVRDwgs_2016</strain>
        <tissue evidence="2">Muscle</tissue>
    </source>
</reference>
<evidence type="ECO:0000313" key="3">
    <source>
        <dbReference type="Proteomes" id="UP000327493"/>
    </source>
</evidence>
<accession>A0A5J5DQM0</accession>
<feature type="region of interest" description="Disordered" evidence="1">
    <location>
        <begin position="158"/>
        <end position="206"/>
    </location>
</feature>
<protein>
    <submittedName>
        <fullName evidence="2">Uncharacterized protein</fullName>
    </submittedName>
</protein>
<name>A0A5J5DQM0_9PERO</name>
<dbReference type="Proteomes" id="UP000327493">
    <property type="component" value="Chromosome 1"/>
</dbReference>
<evidence type="ECO:0000256" key="1">
    <source>
        <dbReference type="SAM" id="MobiDB-lite"/>
    </source>
</evidence>